<gene>
    <name evidence="1" type="ORF">GCM10009759_62720</name>
</gene>
<keyword evidence="2" id="KW-1185">Reference proteome</keyword>
<protein>
    <submittedName>
        <fullName evidence="1">Uncharacterized protein</fullName>
    </submittedName>
</protein>
<evidence type="ECO:0000313" key="2">
    <source>
        <dbReference type="Proteomes" id="UP001500897"/>
    </source>
</evidence>
<evidence type="ECO:0000313" key="1">
    <source>
        <dbReference type="EMBL" id="GAA2116856.1"/>
    </source>
</evidence>
<dbReference type="EMBL" id="BAAANS010000056">
    <property type="protein sequence ID" value="GAA2116856.1"/>
    <property type="molecule type" value="Genomic_DNA"/>
</dbReference>
<name>A0ABN2XWJ3_9ACTN</name>
<dbReference type="RefSeq" id="WP_344557056.1">
    <property type="nucleotide sequence ID" value="NZ_BAAANS010000056.1"/>
</dbReference>
<proteinExistence type="predicted"/>
<organism evidence="1 2">
    <name type="scientific">Kitasatospora saccharophila</name>
    <dbReference type="NCBI Taxonomy" id="407973"/>
    <lineage>
        <taxon>Bacteria</taxon>
        <taxon>Bacillati</taxon>
        <taxon>Actinomycetota</taxon>
        <taxon>Actinomycetes</taxon>
        <taxon>Kitasatosporales</taxon>
        <taxon>Streptomycetaceae</taxon>
        <taxon>Kitasatospora</taxon>
    </lineage>
</organism>
<dbReference type="Proteomes" id="UP001500897">
    <property type="component" value="Unassembled WGS sequence"/>
</dbReference>
<accession>A0ABN2XWJ3</accession>
<sequence length="246" mass="26597">MPQGGHYIHLAWEARGGGLAKDVSADGVAAEGVAAFHRRLGIADKLLGRVVSEDPGTTDARRLRLNVSRGLQQGADRTRDHYLGLAAHDPHDYVAQSRLLQPPLPKWGGSWDEAFAFARQCRLVAEPGSLNPVVLAQAHLERRLNVGGEKDPAHLRRPEVRDELAGAARESVLHPGFRGGYRSVEAHGHFAAVFGSAGEHALAAPHFRALNGYAGEFPWALLRSLTSLGRGTAYKRLRRRAARAGG</sequence>
<reference evidence="1 2" key="1">
    <citation type="journal article" date="2019" name="Int. J. Syst. Evol. Microbiol.">
        <title>The Global Catalogue of Microorganisms (GCM) 10K type strain sequencing project: providing services to taxonomists for standard genome sequencing and annotation.</title>
        <authorList>
            <consortium name="The Broad Institute Genomics Platform"/>
            <consortium name="The Broad Institute Genome Sequencing Center for Infectious Disease"/>
            <person name="Wu L."/>
            <person name="Ma J."/>
        </authorList>
    </citation>
    <scope>NUCLEOTIDE SEQUENCE [LARGE SCALE GENOMIC DNA]</scope>
    <source>
        <strain evidence="1 2">JCM 14559</strain>
    </source>
</reference>
<comment type="caution">
    <text evidence="1">The sequence shown here is derived from an EMBL/GenBank/DDBJ whole genome shotgun (WGS) entry which is preliminary data.</text>
</comment>